<organism evidence="3 4">
    <name type="scientific">Paenibacillus roseus</name>
    <dbReference type="NCBI Taxonomy" id="2798579"/>
    <lineage>
        <taxon>Bacteria</taxon>
        <taxon>Bacillati</taxon>
        <taxon>Bacillota</taxon>
        <taxon>Bacilli</taxon>
        <taxon>Bacillales</taxon>
        <taxon>Paenibacillaceae</taxon>
        <taxon>Paenibacillus</taxon>
    </lineage>
</organism>
<proteinExistence type="predicted"/>
<dbReference type="SUPFAM" id="SSF55347">
    <property type="entry name" value="Glyceraldehyde-3-phosphate dehydrogenase-like, C-terminal domain"/>
    <property type="match status" value="1"/>
</dbReference>
<dbReference type="Proteomes" id="UP000640274">
    <property type="component" value="Unassembled WGS sequence"/>
</dbReference>
<keyword evidence="4" id="KW-1185">Reference proteome</keyword>
<protein>
    <submittedName>
        <fullName evidence="3">Gfo/Idh/MocA family oxidoreductase</fullName>
    </submittedName>
</protein>
<evidence type="ECO:0000259" key="1">
    <source>
        <dbReference type="Pfam" id="PF01408"/>
    </source>
</evidence>
<comment type="caution">
    <text evidence="3">The sequence shown here is derived from an EMBL/GenBank/DDBJ whole genome shotgun (WGS) entry which is preliminary data.</text>
</comment>
<dbReference type="InterPro" id="IPR051450">
    <property type="entry name" value="Gfo/Idh/MocA_Oxidoreductases"/>
</dbReference>
<feature type="domain" description="GFO/IDH/MocA-like oxidoreductase" evidence="2">
    <location>
        <begin position="136"/>
        <end position="235"/>
    </location>
</feature>
<dbReference type="InterPro" id="IPR036291">
    <property type="entry name" value="NAD(P)-bd_dom_sf"/>
</dbReference>
<name>A0A934MJJ2_9BACL</name>
<dbReference type="GO" id="GO:0000166">
    <property type="term" value="F:nucleotide binding"/>
    <property type="evidence" value="ECO:0007669"/>
    <property type="project" value="InterPro"/>
</dbReference>
<dbReference type="InterPro" id="IPR000683">
    <property type="entry name" value="Gfo/Idh/MocA-like_OxRdtase_N"/>
</dbReference>
<evidence type="ECO:0000313" key="4">
    <source>
        <dbReference type="Proteomes" id="UP000640274"/>
    </source>
</evidence>
<feature type="domain" description="Gfo/Idh/MocA-like oxidoreductase N-terminal" evidence="1">
    <location>
        <begin position="2"/>
        <end position="100"/>
    </location>
</feature>
<accession>A0A934MJJ2</accession>
<dbReference type="PANTHER" id="PTHR43377:SF1">
    <property type="entry name" value="BILIVERDIN REDUCTASE A"/>
    <property type="match status" value="1"/>
</dbReference>
<dbReference type="PANTHER" id="PTHR43377">
    <property type="entry name" value="BILIVERDIN REDUCTASE A"/>
    <property type="match status" value="1"/>
</dbReference>
<evidence type="ECO:0000313" key="3">
    <source>
        <dbReference type="EMBL" id="MBJ6359980.1"/>
    </source>
</evidence>
<gene>
    <name evidence="3" type="ORF">JFN88_01415</name>
</gene>
<evidence type="ECO:0000259" key="2">
    <source>
        <dbReference type="Pfam" id="PF22725"/>
    </source>
</evidence>
<dbReference type="Pfam" id="PF22725">
    <property type="entry name" value="GFO_IDH_MocA_C3"/>
    <property type="match status" value="1"/>
</dbReference>
<dbReference type="Pfam" id="PF01408">
    <property type="entry name" value="GFO_IDH_MocA"/>
    <property type="match status" value="1"/>
</dbReference>
<sequence length="314" mass="35168">MSVLVVGYGSIGRRHVRLLQEEKHEAAVVSKHGAVEAKAAGARTYDSLEEALEYESPRLVIIANRTCEHEGTLSALLASGYTGNVLVEKPLFQRMPEASMTRQLMSMGDRLSVFIAYNLRFHPVLSRLKELIGTNQVLSVHVYAGQYLPDWRSGDYRKRYSARRSEGGGVLRDLSHELDYTEWLFGAWQRVAAVGGRYSNLELDSDDLFALLLVTERCPVVTIQLNYVDRTAQRQLIVNTMDSTYTADLIRGTLAYGDKREIFAILPDDTYRTQLKTLTGGYSDKLCTVEEALSVVALVEAAEKAALLGRWITR</sequence>
<dbReference type="Gene3D" id="3.40.50.720">
    <property type="entry name" value="NAD(P)-binding Rossmann-like Domain"/>
    <property type="match status" value="1"/>
</dbReference>
<dbReference type="EMBL" id="JAELUP010000003">
    <property type="protein sequence ID" value="MBJ6359980.1"/>
    <property type="molecule type" value="Genomic_DNA"/>
</dbReference>
<dbReference type="RefSeq" id="WP_199017505.1">
    <property type="nucleotide sequence ID" value="NZ_JAELUP010000003.1"/>
</dbReference>
<dbReference type="InterPro" id="IPR055170">
    <property type="entry name" value="GFO_IDH_MocA-like_dom"/>
</dbReference>
<dbReference type="AlphaFoldDB" id="A0A934MJJ2"/>
<dbReference type="SUPFAM" id="SSF51735">
    <property type="entry name" value="NAD(P)-binding Rossmann-fold domains"/>
    <property type="match status" value="1"/>
</dbReference>
<dbReference type="Gene3D" id="3.30.360.10">
    <property type="entry name" value="Dihydrodipicolinate Reductase, domain 2"/>
    <property type="match status" value="1"/>
</dbReference>
<reference evidence="3" key="1">
    <citation type="submission" date="2020-12" db="EMBL/GenBank/DDBJ databases">
        <authorList>
            <person name="Huq M.A."/>
        </authorList>
    </citation>
    <scope>NUCLEOTIDE SEQUENCE</scope>
    <source>
        <strain evidence="3">MAHUQ-46</strain>
    </source>
</reference>